<dbReference type="Gene3D" id="3.40.309.10">
    <property type="entry name" value="Aldehyde Dehydrogenase, Chain A, domain 2"/>
    <property type="match status" value="1"/>
</dbReference>
<feature type="active site" evidence="2">
    <location>
        <position position="250"/>
    </location>
</feature>
<dbReference type="Proteomes" id="UP001203945">
    <property type="component" value="Unassembled WGS sequence"/>
</dbReference>
<evidence type="ECO:0000256" key="1">
    <source>
        <dbReference type="ARBA" id="ARBA00023002"/>
    </source>
</evidence>
<dbReference type="PANTHER" id="PTHR11699">
    <property type="entry name" value="ALDEHYDE DEHYDROGENASE-RELATED"/>
    <property type="match status" value="1"/>
</dbReference>
<keyword evidence="6" id="KW-1185">Reference proteome</keyword>
<accession>A0ABT1MS35</accession>
<dbReference type="EMBL" id="JAKZEU010000004">
    <property type="protein sequence ID" value="MCQ0971108.1"/>
    <property type="molecule type" value="Genomic_DNA"/>
</dbReference>
<evidence type="ECO:0000256" key="2">
    <source>
        <dbReference type="PROSITE-ProRule" id="PRU10007"/>
    </source>
</evidence>
<sequence length="483" mass="51199">MIVDKIAGHWIGGEWLDDGPAADSTNPADGTILGRYRPGSRALAEQACRVAAETFRDGLWASSPRLRAQVLFEFADRLEAQAETLADLVVAENGKLRAEAMGEIRGAISEARYYGGLARTILGRTMEPAPGQFSIMTREPAGVATIIVPWNAPVTLLVRSLAPAMAAGCTCVIKPAHQTPLIHAAVMRALADCPSLPVGVIGSVNENGIEVGEALVTAREVDVISFTGSSATGKRIMEAAAPTLKRLSLELGGKAPAVIFEDADMDRVIAELTRGALTMAGQICVAAARFLVHEPIRAEFETRITDAFRAVRTGPGSDAGSQMGSLIDKANEARLMDIIQQADEEGELLLRGANPGGTDAAGAFLTPSLFRIDNTSSPLVQEELFGPIVSIEGFETEAEAVAKANATEYGLASSLFTRDLSRAVRVGRAIRAGTVWLNCHGRLFAEGETGGYRQSGLGRLHGVEGLNDFLETKHLFLEQGVIA</sequence>
<evidence type="ECO:0000259" key="4">
    <source>
        <dbReference type="Pfam" id="PF00171"/>
    </source>
</evidence>
<evidence type="ECO:0000313" key="5">
    <source>
        <dbReference type="EMBL" id="MCQ0971108.1"/>
    </source>
</evidence>
<protein>
    <submittedName>
        <fullName evidence="5">Aldehyde dehydrogenase family protein</fullName>
    </submittedName>
</protein>
<reference evidence="5 6" key="1">
    <citation type="submission" date="2022-03" db="EMBL/GenBank/DDBJ databases">
        <authorList>
            <person name="He Y."/>
        </authorList>
    </citation>
    <scope>NUCLEOTIDE SEQUENCE [LARGE SCALE GENOMIC DNA]</scope>
    <source>
        <strain evidence="5 6">TK19116</strain>
    </source>
</reference>
<dbReference type="SUPFAM" id="SSF53720">
    <property type="entry name" value="ALDH-like"/>
    <property type="match status" value="1"/>
</dbReference>
<evidence type="ECO:0000313" key="6">
    <source>
        <dbReference type="Proteomes" id="UP001203945"/>
    </source>
</evidence>
<dbReference type="Gene3D" id="3.40.605.10">
    <property type="entry name" value="Aldehyde Dehydrogenase, Chain A, domain 1"/>
    <property type="match status" value="1"/>
</dbReference>
<dbReference type="InterPro" id="IPR016162">
    <property type="entry name" value="Ald_DH_N"/>
</dbReference>
<dbReference type="Pfam" id="PF00171">
    <property type="entry name" value="Aldedh"/>
    <property type="match status" value="1"/>
</dbReference>
<keyword evidence="1 3" id="KW-0560">Oxidoreductase</keyword>
<dbReference type="RefSeq" id="WP_255330122.1">
    <property type="nucleotide sequence ID" value="NZ_JAKZEU010000004.1"/>
</dbReference>
<comment type="similarity">
    <text evidence="3">Belongs to the aldehyde dehydrogenase family.</text>
</comment>
<comment type="caution">
    <text evidence="5">The sequence shown here is derived from an EMBL/GenBank/DDBJ whole genome shotgun (WGS) entry which is preliminary data.</text>
</comment>
<dbReference type="InterPro" id="IPR029510">
    <property type="entry name" value="Ald_DH_CS_GLU"/>
</dbReference>
<feature type="domain" description="Aldehyde dehydrogenase" evidence="4">
    <location>
        <begin position="21"/>
        <end position="474"/>
    </location>
</feature>
<gene>
    <name evidence="5" type="ORF">MLD63_11805</name>
</gene>
<organism evidence="5 6">
    <name type="scientific">Paracoccus albicereus</name>
    <dbReference type="NCBI Taxonomy" id="2922394"/>
    <lineage>
        <taxon>Bacteria</taxon>
        <taxon>Pseudomonadati</taxon>
        <taxon>Pseudomonadota</taxon>
        <taxon>Alphaproteobacteria</taxon>
        <taxon>Rhodobacterales</taxon>
        <taxon>Paracoccaceae</taxon>
        <taxon>Paracoccus</taxon>
    </lineage>
</organism>
<dbReference type="InterPro" id="IPR016163">
    <property type="entry name" value="Ald_DH_C"/>
</dbReference>
<dbReference type="InterPro" id="IPR016160">
    <property type="entry name" value="Ald_DH_CS_CYS"/>
</dbReference>
<dbReference type="InterPro" id="IPR016161">
    <property type="entry name" value="Ald_DH/histidinol_DH"/>
</dbReference>
<evidence type="ECO:0000256" key="3">
    <source>
        <dbReference type="RuleBase" id="RU003345"/>
    </source>
</evidence>
<dbReference type="PROSITE" id="PS00687">
    <property type="entry name" value="ALDEHYDE_DEHYDR_GLU"/>
    <property type="match status" value="1"/>
</dbReference>
<name>A0ABT1MS35_9RHOB</name>
<dbReference type="PROSITE" id="PS00070">
    <property type="entry name" value="ALDEHYDE_DEHYDR_CYS"/>
    <property type="match status" value="1"/>
</dbReference>
<dbReference type="InterPro" id="IPR015590">
    <property type="entry name" value="Aldehyde_DH_dom"/>
</dbReference>
<proteinExistence type="inferred from homology"/>